<feature type="region of interest" description="Disordered" evidence="5">
    <location>
        <begin position="716"/>
        <end position="753"/>
    </location>
</feature>
<feature type="coiled-coil region" evidence="4">
    <location>
        <begin position="448"/>
        <end position="496"/>
    </location>
</feature>
<evidence type="ECO:0000259" key="6">
    <source>
        <dbReference type="PROSITE" id="PS51460"/>
    </source>
</evidence>
<keyword evidence="8" id="KW-1185">Reference proteome</keyword>
<dbReference type="SUPFAM" id="SSF143575">
    <property type="entry name" value="GAS2 domain-like"/>
    <property type="match status" value="1"/>
</dbReference>
<keyword evidence="4" id="KW-0175">Coiled coil</keyword>
<evidence type="ECO:0000313" key="8">
    <source>
        <dbReference type="Proteomes" id="UP001162131"/>
    </source>
</evidence>
<name>A0AAU9JQD4_9CILI</name>
<dbReference type="PROSITE" id="PS51460">
    <property type="entry name" value="GAR"/>
    <property type="match status" value="1"/>
</dbReference>
<evidence type="ECO:0000256" key="4">
    <source>
        <dbReference type="SAM" id="Coils"/>
    </source>
</evidence>
<keyword evidence="2" id="KW-0963">Cytoplasm</keyword>
<proteinExistence type="predicted"/>
<comment type="caution">
    <text evidence="7">The sequence shown here is derived from an EMBL/GenBank/DDBJ whole genome shotgun (WGS) entry which is preliminary data.</text>
</comment>
<accession>A0AAU9JQD4</accession>
<protein>
    <recommendedName>
        <fullName evidence="6">GAR domain-containing protein</fullName>
    </recommendedName>
</protein>
<organism evidence="7 8">
    <name type="scientific">Blepharisma stoltei</name>
    <dbReference type="NCBI Taxonomy" id="1481888"/>
    <lineage>
        <taxon>Eukaryota</taxon>
        <taxon>Sar</taxon>
        <taxon>Alveolata</taxon>
        <taxon>Ciliophora</taxon>
        <taxon>Postciliodesmatophora</taxon>
        <taxon>Heterotrichea</taxon>
        <taxon>Heterotrichida</taxon>
        <taxon>Blepharismidae</taxon>
        <taxon>Blepharisma</taxon>
    </lineage>
</organism>
<dbReference type="GO" id="GO:0008017">
    <property type="term" value="F:microtubule binding"/>
    <property type="evidence" value="ECO:0007669"/>
    <property type="project" value="InterPro"/>
</dbReference>
<dbReference type="AlphaFoldDB" id="A0AAU9JQD4"/>
<dbReference type="Gene3D" id="3.30.920.20">
    <property type="entry name" value="Gas2-like domain"/>
    <property type="match status" value="1"/>
</dbReference>
<dbReference type="Proteomes" id="UP001162131">
    <property type="component" value="Unassembled WGS sequence"/>
</dbReference>
<comment type="subcellular location">
    <subcellularLocation>
        <location evidence="1">Cytoplasm</location>
        <location evidence="1">Cytoskeleton</location>
    </subcellularLocation>
</comment>
<feature type="coiled-coil region" evidence="4">
    <location>
        <begin position="268"/>
        <end position="391"/>
    </location>
</feature>
<evidence type="ECO:0000256" key="2">
    <source>
        <dbReference type="ARBA" id="ARBA00022490"/>
    </source>
</evidence>
<evidence type="ECO:0000256" key="1">
    <source>
        <dbReference type="ARBA" id="ARBA00004245"/>
    </source>
</evidence>
<gene>
    <name evidence="7" type="ORF">BSTOLATCC_MIC40933</name>
</gene>
<dbReference type="InterPro" id="IPR003108">
    <property type="entry name" value="GAR_dom"/>
</dbReference>
<dbReference type="GO" id="GO:0005856">
    <property type="term" value="C:cytoskeleton"/>
    <property type="evidence" value="ECO:0007669"/>
    <property type="project" value="UniProtKB-SubCell"/>
</dbReference>
<dbReference type="InterPro" id="IPR036534">
    <property type="entry name" value="GAR_dom_sf"/>
</dbReference>
<feature type="domain" description="GAR" evidence="6">
    <location>
        <begin position="579"/>
        <end position="651"/>
    </location>
</feature>
<dbReference type="Pfam" id="PF02187">
    <property type="entry name" value="GAS2"/>
    <property type="match status" value="1"/>
</dbReference>
<evidence type="ECO:0000256" key="5">
    <source>
        <dbReference type="SAM" id="MobiDB-lite"/>
    </source>
</evidence>
<dbReference type="EMBL" id="CAJZBQ010000040">
    <property type="protein sequence ID" value="CAG9326507.1"/>
    <property type="molecule type" value="Genomic_DNA"/>
</dbReference>
<evidence type="ECO:0000313" key="7">
    <source>
        <dbReference type="EMBL" id="CAG9326507.1"/>
    </source>
</evidence>
<feature type="compositionally biased region" description="Polar residues" evidence="5">
    <location>
        <begin position="722"/>
        <end position="746"/>
    </location>
</feature>
<reference evidence="7" key="1">
    <citation type="submission" date="2021-09" db="EMBL/GenBank/DDBJ databases">
        <authorList>
            <consortium name="AG Swart"/>
            <person name="Singh M."/>
            <person name="Singh A."/>
            <person name="Seah K."/>
            <person name="Emmerich C."/>
        </authorList>
    </citation>
    <scope>NUCLEOTIDE SEQUENCE</scope>
    <source>
        <strain evidence="7">ATCC30299</strain>
    </source>
</reference>
<keyword evidence="3" id="KW-0206">Cytoskeleton</keyword>
<evidence type="ECO:0000256" key="3">
    <source>
        <dbReference type="ARBA" id="ARBA00023212"/>
    </source>
</evidence>
<sequence>MDLKQIALSIPEYSIDKFSDSEELALIISCDQNVQKFSLPAKDILFNLDNNECQNSITFSLVNGIEQIGQTTLKVNTLESSKIDKWISLQKPAEKPRIIPMKSQTDNKFHLIGQIKTPKTACLKCTQEDKFYNLMQQDIKNLQDTHELVLKIAKECDPENISIDITSQELGLSLPELRLGEGELSSHQAEYLRLLLLGLNEKLKVLQIFKIRLIDYHNQLKHELAANELLFEKIERTKISFDKIIEDQNAEFEKIKGINVSLGNQLGKVNEKLKLAEIQINANNYEIEQLKAQLQVKSVFEKNCFDMQKEIDVLKKQLKDANYKRDELRGLYLVSLKEHEEAQKDMDKKFEEIINKNKDLENSLILAEQKISDQNSEINSLNTKFSHIEQENNTMKFEAIRFKNIEAKASQMEEIAKKHQSSCQNLHMKLFDITNQFQTETKYAKQDKENLLASNRSLQEAYSELEQELIKHQAEIEKLNKEKTDLQTQQAALEEHLCTQEDQNQIKDELERMYEIHEDINQQIYNDIDFITNKLVDESSNSLQNQRISNRLKTILEDRDGEIEVLRNMVSDLQSKPDVYVAVKDDPIDAAIADYVNTRKIDVPFVREDLGIYLFGSKRVFIKLENGKIIIRVGGGYMKIDEFVELYTPLELEKFESKNKEDASSQRNSILCKLASNIVNDKTGGKFEISPQKAAQILKDAFSSGNTKYSTCIALPRKMSPRHQTYTQGKPNPTSPTRKSQMSFGDNTDRAEY</sequence>